<dbReference type="EMBL" id="JACHEK010000004">
    <property type="protein sequence ID" value="MBB6144294.1"/>
    <property type="molecule type" value="Genomic_DNA"/>
</dbReference>
<gene>
    <name evidence="1" type="ORF">HNQ77_002246</name>
</gene>
<dbReference type="Proteomes" id="UP000538666">
    <property type="component" value="Unassembled WGS sequence"/>
</dbReference>
<protein>
    <submittedName>
        <fullName evidence="1">PRTRC genetic system protein B</fullName>
    </submittedName>
</protein>
<dbReference type="OrthoDB" id="8556159at2"/>
<comment type="caution">
    <text evidence="1">The sequence shown here is derived from an EMBL/GenBank/DDBJ whole genome shotgun (WGS) entry which is preliminary data.</text>
</comment>
<proteinExistence type="predicted"/>
<sequence length="235" mass="26008">MNVETSIGENYHFELHDALLVYQGRGTSFVTRHEVTLSKSAPPVLGPAQQLTVSFIDALVRSVGGNVKAEILPDNVLAKGDRMIAWWTPQRRRAMFYKNSEGKVKHLNGKVFPQPPLVWHVSEGSLRIRALIENKRPTATSKLAVAPFWNLSHNGSVCTGSMRRPESASVAAIASWEQGFYESNFSHSNVGRLTRHKGGFDGLWSALASKRVTFPKDSLIALPETLIQFIQGGRT</sequence>
<evidence type="ECO:0000313" key="1">
    <source>
        <dbReference type="EMBL" id="MBB6144294.1"/>
    </source>
</evidence>
<dbReference type="InterPro" id="IPR022280">
    <property type="entry name" value="PRTRC_protein-B"/>
</dbReference>
<keyword evidence="2" id="KW-1185">Reference proteome</keyword>
<name>A0A841K222_9BACT</name>
<dbReference type="RefSeq" id="WP_050059062.1">
    <property type="nucleotide sequence ID" value="NZ_JACHEK010000004.1"/>
</dbReference>
<dbReference type="InterPro" id="IPR032787">
    <property type="entry name" value="Prok-E2_D"/>
</dbReference>
<organism evidence="1 2">
    <name type="scientific">Silvibacterium bohemicum</name>
    <dbReference type="NCBI Taxonomy" id="1577686"/>
    <lineage>
        <taxon>Bacteria</taxon>
        <taxon>Pseudomonadati</taxon>
        <taxon>Acidobacteriota</taxon>
        <taxon>Terriglobia</taxon>
        <taxon>Terriglobales</taxon>
        <taxon>Acidobacteriaceae</taxon>
        <taxon>Silvibacterium</taxon>
    </lineage>
</organism>
<reference evidence="1 2" key="1">
    <citation type="submission" date="2020-08" db="EMBL/GenBank/DDBJ databases">
        <title>Genomic Encyclopedia of Type Strains, Phase IV (KMG-IV): sequencing the most valuable type-strain genomes for metagenomic binning, comparative biology and taxonomic classification.</title>
        <authorList>
            <person name="Goeker M."/>
        </authorList>
    </citation>
    <scope>NUCLEOTIDE SEQUENCE [LARGE SCALE GENOMIC DNA]</scope>
    <source>
        <strain evidence="1 2">DSM 103733</strain>
    </source>
</reference>
<evidence type="ECO:0000313" key="2">
    <source>
        <dbReference type="Proteomes" id="UP000538666"/>
    </source>
</evidence>
<dbReference type="Pfam" id="PF14460">
    <property type="entry name" value="Prok-E2_D"/>
    <property type="match status" value="1"/>
</dbReference>
<dbReference type="AlphaFoldDB" id="A0A841K222"/>
<dbReference type="NCBIfam" id="TIGR03737">
    <property type="entry name" value="PRTRC_B"/>
    <property type="match status" value="1"/>
</dbReference>
<accession>A0A841K222</accession>